<reference evidence="4 5" key="1">
    <citation type="submission" date="2015-11" db="EMBL/GenBank/DDBJ databases">
        <title>Genomic analysis of 38 Legionella species identifies large and diverse effector repertoires.</title>
        <authorList>
            <person name="Burstein D."/>
            <person name="Amaro F."/>
            <person name="Zusman T."/>
            <person name="Lifshitz Z."/>
            <person name="Cohen O."/>
            <person name="Gilbert J.A."/>
            <person name="Pupko T."/>
            <person name="Shuman H.A."/>
            <person name="Segal G."/>
        </authorList>
    </citation>
    <scope>NUCLEOTIDE SEQUENCE [LARGE SCALE GENOMIC DNA]</scope>
    <source>
        <strain evidence="4 5">ATCC 49751</strain>
    </source>
</reference>
<dbReference type="PATRIC" id="fig|45067.4.peg.1207"/>
<dbReference type="InterPro" id="IPR037455">
    <property type="entry name" value="LucA/IucC-like"/>
</dbReference>
<feature type="domain" description="Aerobactin siderophore biosynthesis IucA/IucC N-terminal" evidence="2">
    <location>
        <begin position="141"/>
        <end position="378"/>
    </location>
</feature>
<sequence length="580" mass="67490">MALAYGDFHGLSHQLRFLLFEIGIGLRQHAIEYFITEAHRQCLYRLQRAATIEGLVQNTIISHHIHDFLDQLQSQLKHNDPASIFLNWRALRLELDETIANEAMAQAYRQCWQQELKNQARGFTRFWDWLSQKLQPYEQLQLLEQWGCLGHPDHPNFRAKIGFSRREVLQYSPEFNACVSLHWCAIHHRYAYLSPQAKNYNSLIKKQFPQEYFNWEKQLSFKHQDPNDYLPLPLHPWQWRNQIQTQFSSFIDKKEIILLPHHQLTKPSMSFRTMMPMGGTSCHLKLATAVHTTSAMRTISPASIDNGPAVSSWLNALLAKHQHYHQSLFIAADLAGLRFEHEDSHYDQYKHLAVILRQNPLEIINKGQQIVPLGALFALSPLSNLPLLTEIIGASGLLPSDYFRRYCVCVLSGQLHLMLRYGVAFEAHQQNTLLIFTDNQPSAVVIRDFGNICVCMHECYKHDLKPDFHPDSAIVTNNVTELCDKFVHGNLRSNFAYWIKCLCQHYGLNSHDLWQLVRWEIQKILTTIAPDIDPQLFELQRHHLLSKSWQHKALLTMRLHKERYDGLSVAVTNPLSHCHE</sequence>
<gene>
    <name evidence="4" type="primary">frgA</name>
    <name evidence="4" type="ORF">Llan_1153</name>
</gene>
<evidence type="ECO:0000313" key="5">
    <source>
        <dbReference type="Proteomes" id="UP000054869"/>
    </source>
</evidence>
<dbReference type="GO" id="GO:0019290">
    <property type="term" value="P:siderophore biosynthetic process"/>
    <property type="evidence" value="ECO:0007669"/>
    <property type="project" value="InterPro"/>
</dbReference>
<evidence type="ECO:0000259" key="2">
    <source>
        <dbReference type="Pfam" id="PF04183"/>
    </source>
</evidence>
<accession>A0A0W0VR46</accession>
<dbReference type="Pfam" id="PF04183">
    <property type="entry name" value="IucA_IucC"/>
    <property type="match status" value="1"/>
</dbReference>
<dbReference type="RefSeq" id="WP_028373260.1">
    <property type="nucleotide sequence ID" value="NZ_CAAAJD010000005.1"/>
</dbReference>
<protein>
    <submittedName>
        <fullName evidence="4">FrgA protein</fullName>
    </submittedName>
</protein>
<feature type="domain" description="Aerobactin siderophore biosynthesis IucA/IucC-like C-terminal" evidence="3">
    <location>
        <begin position="400"/>
        <end position="565"/>
    </location>
</feature>
<dbReference type="Proteomes" id="UP000054869">
    <property type="component" value="Unassembled WGS sequence"/>
</dbReference>
<proteinExistence type="inferred from homology"/>
<dbReference type="eggNOG" id="COG4264">
    <property type="taxonomic scope" value="Bacteria"/>
</dbReference>
<dbReference type="STRING" id="45067.Llan_1153"/>
<comment type="similarity">
    <text evidence="1">Belongs to the IucA/IucC family.</text>
</comment>
<dbReference type="Gene3D" id="1.10.510.40">
    <property type="match status" value="1"/>
</dbReference>
<dbReference type="GO" id="GO:0016881">
    <property type="term" value="F:acid-amino acid ligase activity"/>
    <property type="evidence" value="ECO:0007669"/>
    <property type="project" value="UniProtKB-ARBA"/>
</dbReference>
<name>A0A0W0VR46_9GAMM</name>
<evidence type="ECO:0000256" key="1">
    <source>
        <dbReference type="ARBA" id="ARBA00007832"/>
    </source>
</evidence>
<dbReference type="Pfam" id="PF06276">
    <property type="entry name" value="FhuF"/>
    <property type="match status" value="1"/>
</dbReference>
<dbReference type="AlphaFoldDB" id="A0A0W0VR46"/>
<evidence type="ECO:0000313" key="4">
    <source>
        <dbReference type="EMBL" id="KTD22663.1"/>
    </source>
</evidence>
<organism evidence="4 5">
    <name type="scientific">Legionella lansingensis</name>
    <dbReference type="NCBI Taxonomy" id="45067"/>
    <lineage>
        <taxon>Bacteria</taxon>
        <taxon>Pseudomonadati</taxon>
        <taxon>Pseudomonadota</taxon>
        <taxon>Gammaproteobacteria</taxon>
        <taxon>Legionellales</taxon>
        <taxon>Legionellaceae</taxon>
        <taxon>Legionella</taxon>
    </lineage>
</organism>
<dbReference type="InterPro" id="IPR022770">
    <property type="entry name" value="IucA/IucC-like_C"/>
</dbReference>
<dbReference type="PANTHER" id="PTHR34384:SF5">
    <property type="entry name" value="L-2,3-DIAMINOPROPANOATE--CITRATE LIGASE"/>
    <property type="match status" value="1"/>
</dbReference>
<dbReference type="EMBL" id="LNYI01000023">
    <property type="protein sequence ID" value="KTD22663.1"/>
    <property type="molecule type" value="Genomic_DNA"/>
</dbReference>
<evidence type="ECO:0000259" key="3">
    <source>
        <dbReference type="Pfam" id="PF06276"/>
    </source>
</evidence>
<dbReference type="PANTHER" id="PTHR34384">
    <property type="entry name" value="L-2,3-DIAMINOPROPANOATE--CITRATE LIGASE"/>
    <property type="match status" value="1"/>
</dbReference>
<dbReference type="InterPro" id="IPR007310">
    <property type="entry name" value="Aerobactin_biosyn_IucA/IucC_N"/>
</dbReference>
<keyword evidence="5" id="KW-1185">Reference proteome</keyword>
<comment type="caution">
    <text evidence="4">The sequence shown here is derived from an EMBL/GenBank/DDBJ whole genome shotgun (WGS) entry which is preliminary data.</text>
</comment>